<dbReference type="InterPro" id="IPR003736">
    <property type="entry name" value="PAAI_dom"/>
</dbReference>
<dbReference type="InterPro" id="IPR006683">
    <property type="entry name" value="Thioestr_dom"/>
</dbReference>
<dbReference type="PANTHER" id="PTHR21660:SF1">
    <property type="entry name" value="ACYL-COENZYME A THIOESTERASE 13"/>
    <property type="match status" value="1"/>
</dbReference>
<gene>
    <name evidence="4" type="ORF">NKE59_05435</name>
</gene>
<dbReference type="GO" id="GO:0047617">
    <property type="term" value="F:fatty acyl-CoA hydrolase activity"/>
    <property type="evidence" value="ECO:0007669"/>
    <property type="project" value="InterPro"/>
</dbReference>
<protein>
    <submittedName>
        <fullName evidence="4">PaaI family thioesterase</fullName>
    </submittedName>
</protein>
<accession>A0AAU7ZZY5</accession>
<feature type="domain" description="Thioesterase" evidence="3">
    <location>
        <begin position="43"/>
        <end position="117"/>
    </location>
</feature>
<name>A0AAU7ZZY5_9BURK</name>
<reference evidence="4" key="1">
    <citation type="submission" date="2022-06" db="EMBL/GenBank/DDBJ databases">
        <title>New Polynucleobacter species.</title>
        <authorList>
            <person name="Hahn M.W."/>
        </authorList>
    </citation>
    <scope>NUCLEOTIDE SEQUENCE</scope>
    <source>
        <strain evidence="4">UK-FUSCHL-C3</strain>
    </source>
</reference>
<sequence length="132" mass="14358">MSKTYFGLEIPFLDVLGVEPEFAENGHSRIRLHLRPELLNSFHVAHGGVVMSILDFAMAAAARSSHEHILGVITIDMTTSFLRPSKGILIAEGKVLKAGSTVNYCEGSIFNEAGQLTAKSTGSFMLRRAKPQ</sequence>
<dbReference type="Pfam" id="PF03061">
    <property type="entry name" value="4HBT"/>
    <property type="match status" value="1"/>
</dbReference>
<dbReference type="SUPFAM" id="SSF54637">
    <property type="entry name" value="Thioesterase/thiol ester dehydrase-isomerase"/>
    <property type="match status" value="1"/>
</dbReference>
<dbReference type="InterPro" id="IPR029069">
    <property type="entry name" value="HotDog_dom_sf"/>
</dbReference>
<comment type="similarity">
    <text evidence="1">Belongs to the thioesterase PaaI family.</text>
</comment>
<dbReference type="RefSeq" id="WP_353437949.1">
    <property type="nucleotide sequence ID" value="NZ_CP099959.1"/>
</dbReference>
<evidence type="ECO:0000259" key="3">
    <source>
        <dbReference type="Pfam" id="PF03061"/>
    </source>
</evidence>
<evidence type="ECO:0000256" key="2">
    <source>
        <dbReference type="ARBA" id="ARBA00022801"/>
    </source>
</evidence>
<dbReference type="InterPro" id="IPR039298">
    <property type="entry name" value="ACOT13"/>
</dbReference>
<dbReference type="NCBIfam" id="TIGR00369">
    <property type="entry name" value="unchar_dom_1"/>
    <property type="match status" value="1"/>
</dbReference>
<proteinExistence type="inferred from homology"/>
<evidence type="ECO:0000313" key="4">
    <source>
        <dbReference type="EMBL" id="XCC56948.1"/>
    </source>
</evidence>
<dbReference type="PANTHER" id="PTHR21660">
    <property type="entry name" value="THIOESTERASE SUPERFAMILY MEMBER-RELATED"/>
    <property type="match status" value="1"/>
</dbReference>
<dbReference type="AlphaFoldDB" id="A0AAU7ZZY5"/>
<dbReference type="Gene3D" id="3.10.129.10">
    <property type="entry name" value="Hotdog Thioesterase"/>
    <property type="match status" value="1"/>
</dbReference>
<evidence type="ECO:0000256" key="1">
    <source>
        <dbReference type="ARBA" id="ARBA00008324"/>
    </source>
</evidence>
<dbReference type="CDD" id="cd03443">
    <property type="entry name" value="PaaI_thioesterase"/>
    <property type="match status" value="1"/>
</dbReference>
<organism evidence="4">
    <name type="scientific">Polynucleobacter sp. UK-FUSCHL-C3</name>
    <dbReference type="NCBI Taxonomy" id="2955208"/>
    <lineage>
        <taxon>Bacteria</taxon>
        <taxon>Pseudomonadati</taxon>
        <taxon>Pseudomonadota</taxon>
        <taxon>Betaproteobacteria</taxon>
        <taxon>Burkholderiales</taxon>
        <taxon>Burkholderiaceae</taxon>
        <taxon>Polynucleobacter</taxon>
    </lineage>
</organism>
<keyword evidence="2" id="KW-0378">Hydrolase</keyword>
<dbReference type="EMBL" id="CP099959">
    <property type="protein sequence ID" value="XCC56948.1"/>
    <property type="molecule type" value="Genomic_DNA"/>
</dbReference>